<gene>
    <name evidence="4" type="ORF">PDIGIT_LOCUS13112</name>
</gene>
<evidence type="ECO:0000256" key="2">
    <source>
        <dbReference type="ARBA" id="ARBA00022898"/>
    </source>
</evidence>
<comment type="caution">
    <text evidence="4">The sequence shown here is derived from an EMBL/GenBank/DDBJ whole genome shotgun (WGS) entry which is preliminary data.</text>
</comment>
<evidence type="ECO:0000313" key="4">
    <source>
        <dbReference type="EMBL" id="CAI6339947.1"/>
    </source>
</evidence>
<comment type="similarity">
    <text evidence="1 3">Belongs to the class-III pyridoxal-phosphate-dependent aminotransferase family.</text>
</comment>
<protein>
    <recommendedName>
        <fullName evidence="6">Aminotransferase</fullName>
    </recommendedName>
</protein>
<dbReference type="PIRSF" id="PIRSF000521">
    <property type="entry name" value="Transaminase_4ab_Lys_Orn"/>
    <property type="match status" value="1"/>
</dbReference>
<dbReference type="Pfam" id="PF00202">
    <property type="entry name" value="Aminotran_3"/>
    <property type="match status" value="1"/>
</dbReference>
<dbReference type="OrthoDB" id="5419315at2759"/>
<evidence type="ECO:0000256" key="1">
    <source>
        <dbReference type="ARBA" id="ARBA00008954"/>
    </source>
</evidence>
<proteinExistence type="inferred from homology"/>
<evidence type="ECO:0000313" key="5">
    <source>
        <dbReference type="Proteomes" id="UP001152607"/>
    </source>
</evidence>
<dbReference type="Gene3D" id="3.40.640.10">
    <property type="entry name" value="Type I PLP-dependent aspartate aminotransferase-like (Major domain)"/>
    <property type="match status" value="1"/>
</dbReference>
<reference evidence="4" key="1">
    <citation type="submission" date="2023-01" db="EMBL/GenBank/DDBJ databases">
        <authorList>
            <person name="Van Ghelder C."/>
            <person name="Rancurel C."/>
        </authorList>
    </citation>
    <scope>NUCLEOTIDE SEQUENCE</scope>
    <source>
        <strain evidence="4">CNCM I-4278</strain>
    </source>
</reference>
<organism evidence="4 5">
    <name type="scientific">Periconia digitata</name>
    <dbReference type="NCBI Taxonomy" id="1303443"/>
    <lineage>
        <taxon>Eukaryota</taxon>
        <taxon>Fungi</taxon>
        <taxon>Dikarya</taxon>
        <taxon>Ascomycota</taxon>
        <taxon>Pezizomycotina</taxon>
        <taxon>Dothideomycetes</taxon>
        <taxon>Pleosporomycetidae</taxon>
        <taxon>Pleosporales</taxon>
        <taxon>Massarineae</taxon>
        <taxon>Periconiaceae</taxon>
        <taxon>Periconia</taxon>
    </lineage>
</organism>
<keyword evidence="2 3" id="KW-0663">Pyridoxal phosphate</keyword>
<accession>A0A9W4USH9</accession>
<evidence type="ECO:0008006" key="6">
    <source>
        <dbReference type="Google" id="ProtNLM"/>
    </source>
</evidence>
<dbReference type="Gene3D" id="3.90.1150.10">
    <property type="entry name" value="Aspartate Aminotransferase, domain 1"/>
    <property type="match status" value="1"/>
</dbReference>
<dbReference type="Proteomes" id="UP001152607">
    <property type="component" value="Unassembled WGS sequence"/>
</dbReference>
<dbReference type="InterPro" id="IPR015421">
    <property type="entry name" value="PyrdxlP-dep_Trfase_major"/>
</dbReference>
<keyword evidence="5" id="KW-1185">Reference proteome</keyword>
<dbReference type="InterPro" id="IPR015424">
    <property type="entry name" value="PyrdxlP-dep_Trfase"/>
</dbReference>
<dbReference type="PANTHER" id="PTHR43094:SF1">
    <property type="entry name" value="AMINOTRANSFERASE CLASS-III"/>
    <property type="match status" value="1"/>
</dbReference>
<sequence>MAASSIFQRSFFKSYPTAKSADGVYIQTSSGRKVLDGSSGAAVSCLGHGHPAPIQAIIDQAQRMAFAHTSFFTNDPTEELASLLLEQSDGAFVKAFSLSSGSEAVESSIKIARQFHVCKGQPQRVKSICRKSAYHGNTLGSLSAGYSPARRETFEPLLSSAFHHVSRCFYSSDANENESEEAYVSRLIQEYENEFTRLGPDTVASVLLEPVSGATLGSVPAAAGYLAKLKELCVKHGALLIFDEVMCGIGRVGTYHAWQSLGNVAPDIQAIGKGLGAGYQAISGVLMSQRVYETLKNAEGQHPFVSGHTYQGHAIASAAALAVQRTIIDDNLLSNVQKMGDVLTQKLLESTPILKEVRGMGLFQTVDFATQPGSPIASKVASRCFENGAAVYLCSSAVDAVMFAPPFIINEVQINELVEIFTNSVKQVVEEQR</sequence>
<dbReference type="PANTHER" id="PTHR43094">
    <property type="entry name" value="AMINOTRANSFERASE"/>
    <property type="match status" value="1"/>
</dbReference>
<dbReference type="InterPro" id="IPR005814">
    <property type="entry name" value="Aminotrans_3"/>
</dbReference>
<dbReference type="GO" id="GO:0008483">
    <property type="term" value="F:transaminase activity"/>
    <property type="evidence" value="ECO:0007669"/>
    <property type="project" value="InterPro"/>
</dbReference>
<dbReference type="InterPro" id="IPR015422">
    <property type="entry name" value="PyrdxlP-dep_Trfase_small"/>
</dbReference>
<dbReference type="AlphaFoldDB" id="A0A9W4USH9"/>
<dbReference type="GO" id="GO:0005829">
    <property type="term" value="C:cytosol"/>
    <property type="evidence" value="ECO:0007669"/>
    <property type="project" value="TreeGrafter"/>
</dbReference>
<name>A0A9W4USH9_9PLEO</name>
<dbReference type="EMBL" id="CAOQHR010000010">
    <property type="protein sequence ID" value="CAI6339947.1"/>
    <property type="molecule type" value="Genomic_DNA"/>
</dbReference>
<dbReference type="SUPFAM" id="SSF53383">
    <property type="entry name" value="PLP-dependent transferases"/>
    <property type="match status" value="1"/>
</dbReference>
<dbReference type="GO" id="GO:0030170">
    <property type="term" value="F:pyridoxal phosphate binding"/>
    <property type="evidence" value="ECO:0007669"/>
    <property type="project" value="InterPro"/>
</dbReference>
<dbReference type="CDD" id="cd00610">
    <property type="entry name" value="OAT_like"/>
    <property type="match status" value="1"/>
</dbReference>
<evidence type="ECO:0000256" key="3">
    <source>
        <dbReference type="RuleBase" id="RU003560"/>
    </source>
</evidence>